<evidence type="ECO:0000313" key="1">
    <source>
        <dbReference type="EMBL" id="SEC66291.1"/>
    </source>
</evidence>
<dbReference type="OrthoDB" id="4641701at2"/>
<dbReference type="RefSeq" id="WP_068741749.1">
    <property type="nucleotide sequence ID" value="NZ_FNSA01000003.1"/>
</dbReference>
<keyword evidence="2" id="KW-1185">Reference proteome</keyword>
<gene>
    <name evidence="1" type="ORF">SAMN04489793_2850</name>
</gene>
<sequence length="286" mass="31391">MTATLDSAIAEMFGDFLNDPIPDQEPFTPSESDLAEAAAWATSRAEVDSSATRVPVRVAPLILSSNEGRTTVDEQPPSMFAMDLQLLVDYTRTTAQRAANAIRDDKVEFVDHPHEHSDEPGRPCVRCAVLGRATHRTLAQALLEILELTGSGEEWNSSERCNTENAVSRIRDLAKTISANTLEELYGEHWGEVMLAALRIENADFELLHYLARKHQPTRVLTAAHTRESLAAYHLAVIVTPRRKRDGTPAPSMVRGAVALRMAIAAARTSLGASPEWLDHLPEPGL</sequence>
<reference evidence="2" key="1">
    <citation type="submission" date="2016-10" db="EMBL/GenBank/DDBJ databases">
        <authorList>
            <person name="Varghese N."/>
            <person name="Submissions S."/>
        </authorList>
    </citation>
    <scope>NUCLEOTIDE SEQUENCE [LARGE SCALE GENOMIC DNA]</scope>
    <source>
        <strain evidence="2">DSM 44234</strain>
    </source>
</reference>
<evidence type="ECO:0000313" key="2">
    <source>
        <dbReference type="Proteomes" id="UP000182241"/>
    </source>
</evidence>
<name>A0A1H4UDB8_TSUTY</name>
<dbReference type="Proteomes" id="UP000182241">
    <property type="component" value="Unassembled WGS sequence"/>
</dbReference>
<dbReference type="STRING" id="57704.SAMN04489793_2850"/>
<organism evidence="1 2">
    <name type="scientific">Tsukamurella tyrosinosolvens</name>
    <dbReference type="NCBI Taxonomy" id="57704"/>
    <lineage>
        <taxon>Bacteria</taxon>
        <taxon>Bacillati</taxon>
        <taxon>Actinomycetota</taxon>
        <taxon>Actinomycetes</taxon>
        <taxon>Mycobacteriales</taxon>
        <taxon>Tsukamurellaceae</taxon>
        <taxon>Tsukamurella</taxon>
    </lineage>
</organism>
<dbReference type="AlphaFoldDB" id="A0A1H4UDB8"/>
<accession>A0A1H4UDB8</accession>
<dbReference type="EMBL" id="FNSA01000003">
    <property type="protein sequence ID" value="SEC66291.1"/>
    <property type="molecule type" value="Genomic_DNA"/>
</dbReference>
<protein>
    <submittedName>
        <fullName evidence="1">Uncharacterized protein</fullName>
    </submittedName>
</protein>
<proteinExistence type="predicted"/>